<name>A0A383CFX3_9ZZZZ</name>
<reference evidence="2" key="1">
    <citation type="submission" date="2018-05" db="EMBL/GenBank/DDBJ databases">
        <authorList>
            <person name="Lanie J.A."/>
            <person name="Ng W.-L."/>
            <person name="Kazmierczak K.M."/>
            <person name="Andrzejewski T.M."/>
            <person name="Davidsen T.M."/>
            <person name="Wayne K.J."/>
            <person name="Tettelin H."/>
            <person name="Glass J.I."/>
            <person name="Rusch D."/>
            <person name="Podicherti R."/>
            <person name="Tsui H.-C.T."/>
            <person name="Winkler M.E."/>
        </authorList>
    </citation>
    <scope>NUCLEOTIDE SEQUENCE</scope>
</reference>
<feature type="non-terminal residue" evidence="2">
    <location>
        <position position="1"/>
    </location>
</feature>
<feature type="region of interest" description="Disordered" evidence="1">
    <location>
        <begin position="1"/>
        <end position="40"/>
    </location>
</feature>
<accession>A0A383CFX3</accession>
<feature type="compositionally biased region" description="Basic residues" evidence="1">
    <location>
        <begin position="15"/>
        <end position="28"/>
    </location>
</feature>
<protein>
    <submittedName>
        <fullName evidence="2">Uncharacterized protein</fullName>
    </submittedName>
</protein>
<gene>
    <name evidence="2" type="ORF">METZ01_LOCUS484101</name>
</gene>
<dbReference type="AlphaFoldDB" id="A0A383CFX3"/>
<feature type="non-terminal residue" evidence="2">
    <location>
        <position position="40"/>
    </location>
</feature>
<organism evidence="2">
    <name type="scientific">marine metagenome</name>
    <dbReference type="NCBI Taxonomy" id="408172"/>
    <lineage>
        <taxon>unclassified sequences</taxon>
        <taxon>metagenomes</taxon>
        <taxon>ecological metagenomes</taxon>
    </lineage>
</organism>
<proteinExistence type="predicted"/>
<dbReference type="EMBL" id="UINC01208618">
    <property type="protein sequence ID" value="SVE31247.1"/>
    <property type="molecule type" value="Genomic_DNA"/>
</dbReference>
<evidence type="ECO:0000313" key="2">
    <source>
        <dbReference type="EMBL" id="SVE31247.1"/>
    </source>
</evidence>
<evidence type="ECO:0000256" key="1">
    <source>
        <dbReference type="SAM" id="MobiDB-lite"/>
    </source>
</evidence>
<sequence>RRNAARQGDENRSGRTGKKRWRERHKRGGLVGGVKTPQSL</sequence>